<proteinExistence type="predicted"/>
<dbReference type="Pfam" id="PF03009">
    <property type="entry name" value="GDPD"/>
    <property type="match status" value="1"/>
</dbReference>
<keyword evidence="1" id="KW-0378">Hydrolase</keyword>
<dbReference type="InterPro" id="IPR030395">
    <property type="entry name" value="GP_PDE_dom"/>
</dbReference>
<dbReference type="EC" id="3.1.4.46" evidence="1"/>
<evidence type="ECO:0000313" key="2">
    <source>
        <dbReference type="Proteomes" id="UP000064920"/>
    </source>
</evidence>
<dbReference type="AlphaFoldDB" id="A0A0P0ABV4"/>
<accession>A0A0P0ABV4</accession>
<dbReference type="Gene3D" id="3.20.20.190">
    <property type="entry name" value="Phosphatidylinositol (PI) phosphodiesterase"/>
    <property type="match status" value="1"/>
</dbReference>
<dbReference type="PANTHER" id="PTHR46211">
    <property type="entry name" value="GLYCEROPHOSPHORYL DIESTER PHOSPHODIESTERASE"/>
    <property type="match status" value="1"/>
</dbReference>
<keyword evidence="2" id="KW-1185">Reference proteome</keyword>
<dbReference type="InterPro" id="IPR017946">
    <property type="entry name" value="PLC-like_Pdiesterase_TIM-brl"/>
</dbReference>
<dbReference type="GO" id="GO:0006629">
    <property type="term" value="P:lipid metabolic process"/>
    <property type="evidence" value="ECO:0007669"/>
    <property type="project" value="InterPro"/>
</dbReference>
<dbReference type="PROSITE" id="PS51704">
    <property type="entry name" value="GP_PDE"/>
    <property type="match status" value="1"/>
</dbReference>
<organism evidence="1 2">
    <name type="scientific">Celeribacter marinus</name>
    <dbReference type="NCBI Taxonomy" id="1397108"/>
    <lineage>
        <taxon>Bacteria</taxon>
        <taxon>Pseudomonadati</taxon>
        <taxon>Pseudomonadota</taxon>
        <taxon>Alphaproteobacteria</taxon>
        <taxon>Rhodobacterales</taxon>
        <taxon>Roseobacteraceae</taxon>
        <taxon>Celeribacter</taxon>
    </lineage>
</organism>
<reference evidence="1 2" key="1">
    <citation type="submission" date="2015-05" db="EMBL/GenBank/DDBJ databases">
        <authorList>
            <person name="Wang D.B."/>
            <person name="Wang M."/>
        </authorList>
    </citation>
    <scope>NUCLEOTIDE SEQUENCE [LARGE SCALE GENOMIC DNA]</scope>
    <source>
        <strain evidence="1 2">IMCC 12053</strain>
    </source>
</reference>
<dbReference type="Proteomes" id="UP000064920">
    <property type="component" value="Chromosome"/>
</dbReference>
<gene>
    <name evidence="1" type="ORF">IMCC12053_1587</name>
</gene>
<dbReference type="SUPFAM" id="SSF51695">
    <property type="entry name" value="PLC-like phosphodiesterases"/>
    <property type="match status" value="1"/>
</dbReference>
<dbReference type="OrthoDB" id="384721at2"/>
<dbReference type="GO" id="GO:0008889">
    <property type="term" value="F:glycerophosphodiester phosphodiesterase activity"/>
    <property type="evidence" value="ECO:0007669"/>
    <property type="project" value="UniProtKB-EC"/>
</dbReference>
<dbReference type="PANTHER" id="PTHR46211:SF1">
    <property type="entry name" value="GLYCEROPHOSPHODIESTER PHOSPHODIESTERASE, CYTOPLASMIC"/>
    <property type="match status" value="1"/>
</dbReference>
<protein>
    <submittedName>
        <fullName evidence="1">Glycerophosphoryl diester phosphodiesterase</fullName>
        <ecNumber evidence="1">3.1.4.46</ecNumber>
    </submittedName>
</protein>
<dbReference type="STRING" id="1397108.IMCC12053_1587"/>
<sequence length="254" mass="27388">MTPCSLPQAFLERPIAHRALHDGNVSRVENGIAAIDAAITAGFGIEIDVQPSRHGTAMVFHDYDLGRVTTSKGPIAQCTAQELSRVAYVTGETGIPTLAEVLARIDGRVPVLIEIKDQDGRMGPNVGALEGAVARVIDGYEGDIAVMSFNPHSVAAMANLAPHIARGLTTCDYQKRDWQLLNDDIRAHLRGIPDFDRVGACFISHKAGTLGDQPVLDLKSRGVPILCWTVKSARVEQQAREIADNITFEGYIPA</sequence>
<dbReference type="RefSeq" id="WP_062217601.1">
    <property type="nucleotide sequence ID" value="NZ_CP012023.1"/>
</dbReference>
<dbReference type="PATRIC" id="fig|1397108.4.peg.1621"/>
<evidence type="ECO:0000313" key="1">
    <source>
        <dbReference type="EMBL" id="ALI55534.1"/>
    </source>
</evidence>
<dbReference type="KEGG" id="cmar:IMCC12053_1587"/>
<dbReference type="EMBL" id="CP012023">
    <property type="protein sequence ID" value="ALI55534.1"/>
    <property type="molecule type" value="Genomic_DNA"/>
</dbReference>
<name>A0A0P0ABV4_9RHOB</name>